<evidence type="ECO:0000256" key="2">
    <source>
        <dbReference type="SAM" id="Phobius"/>
    </source>
</evidence>
<name>A0A916UEZ1_9ACTN</name>
<keyword evidence="2" id="KW-0812">Transmembrane</keyword>
<evidence type="ECO:0000313" key="5">
    <source>
        <dbReference type="Proteomes" id="UP000641514"/>
    </source>
</evidence>
<dbReference type="Proteomes" id="UP000641514">
    <property type="component" value="Unassembled WGS sequence"/>
</dbReference>
<gene>
    <name evidence="4" type="ORF">GCM10011410_24210</name>
</gene>
<dbReference type="Pfam" id="PF14257">
    <property type="entry name" value="DUF4349"/>
    <property type="match status" value="1"/>
</dbReference>
<dbReference type="AlphaFoldDB" id="A0A916UEZ1"/>
<accession>A0A916UEZ1</accession>
<dbReference type="EMBL" id="BMJH01000003">
    <property type="protein sequence ID" value="GGC70507.1"/>
    <property type="molecule type" value="Genomic_DNA"/>
</dbReference>
<keyword evidence="5" id="KW-1185">Reference proteome</keyword>
<protein>
    <recommendedName>
        <fullName evidence="3">DUF4349 domain-containing protein</fullName>
    </recommendedName>
</protein>
<evidence type="ECO:0000259" key="3">
    <source>
        <dbReference type="Pfam" id="PF14257"/>
    </source>
</evidence>
<keyword evidence="2" id="KW-1133">Transmembrane helix</keyword>
<feature type="transmembrane region" description="Helical" evidence="2">
    <location>
        <begin position="246"/>
        <end position="267"/>
    </location>
</feature>
<feature type="domain" description="DUF4349" evidence="3">
    <location>
        <begin position="52"/>
        <end position="259"/>
    </location>
</feature>
<proteinExistence type="predicted"/>
<dbReference type="InterPro" id="IPR025645">
    <property type="entry name" value="DUF4349"/>
</dbReference>
<reference evidence="4" key="2">
    <citation type="submission" date="2020-09" db="EMBL/GenBank/DDBJ databases">
        <authorList>
            <person name="Sun Q."/>
            <person name="Zhou Y."/>
        </authorList>
    </citation>
    <scope>NUCLEOTIDE SEQUENCE</scope>
    <source>
        <strain evidence="4">CGMCC 1.15478</strain>
    </source>
</reference>
<comment type="caution">
    <text evidence="4">The sequence shown here is derived from an EMBL/GenBank/DDBJ whole genome shotgun (WGS) entry which is preliminary data.</text>
</comment>
<evidence type="ECO:0000313" key="4">
    <source>
        <dbReference type="EMBL" id="GGC70507.1"/>
    </source>
</evidence>
<sequence length="273" mass="29517">MVLASTACGGGDIITSPSPDRFDESTSWDGQAMPEPGRTGPPSSDTGIAEDREIIRSATMSIRVDDPIRSAEDAITIVAQLDGRVDERTERPETEFRRGSAILSIRVPAPSLDDLIDEVRPLGTVEELSISSTDVTTEVVDLDARLEALTRSVARLSDIMDNATSAEDLIAAENALSQRQAELESLQSRRAYLADQVDMSTLRLFIEQNPKGDPTPAVGFMSGIQQGWEALLTAVRAAIVGVGLSIPWVAFFSVGGLVIYLVVRLFVKRRDDS</sequence>
<keyword evidence="2" id="KW-0472">Membrane</keyword>
<feature type="region of interest" description="Disordered" evidence="1">
    <location>
        <begin position="1"/>
        <end position="48"/>
    </location>
</feature>
<organism evidence="4 5">
    <name type="scientific">Hoyosella rhizosphaerae</name>
    <dbReference type="NCBI Taxonomy" id="1755582"/>
    <lineage>
        <taxon>Bacteria</taxon>
        <taxon>Bacillati</taxon>
        <taxon>Actinomycetota</taxon>
        <taxon>Actinomycetes</taxon>
        <taxon>Mycobacteriales</taxon>
        <taxon>Hoyosellaceae</taxon>
        <taxon>Hoyosella</taxon>
    </lineage>
</organism>
<reference evidence="4" key="1">
    <citation type="journal article" date="2014" name="Int. J. Syst. Evol. Microbiol.">
        <title>Complete genome sequence of Corynebacterium casei LMG S-19264T (=DSM 44701T), isolated from a smear-ripened cheese.</title>
        <authorList>
            <consortium name="US DOE Joint Genome Institute (JGI-PGF)"/>
            <person name="Walter F."/>
            <person name="Albersmeier A."/>
            <person name="Kalinowski J."/>
            <person name="Ruckert C."/>
        </authorList>
    </citation>
    <scope>NUCLEOTIDE SEQUENCE</scope>
    <source>
        <strain evidence="4">CGMCC 1.15478</strain>
    </source>
</reference>
<evidence type="ECO:0000256" key="1">
    <source>
        <dbReference type="SAM" id="MobiDB-lite"/>
    </source>
</evidence>